<feature type="transmembrane region" description="Helical" evidence="2">
    <location>
        <begin position="232"/>
        <end position="252"/>
    </location>
</feature>
<feature type="transmembrane region" description="Helical" evidence="2">
    <location>
        <begin position="40"/>
        <end position="64"/>
    </location>
</feature>
<feature type="transmembrane region" description="Helical" evidence="2">
    <location>
        <begin position="381"/>
        <end position="400"/>
    </location>
</feature>
<organism evidence="3 4">
    <name type="scientific">Alcanivorax borkumensis (strain ATCC 700651 / DSM 11573 / NCIMB 13689 / SK2)</name>
    <dbReference type="NCBI Taxonomy" id="393595"/>
    <lineage>
        <taxon>Bacteria</taxon>
        <taxon>Pseudomonadati</taxon>
        <taxon>Pseudomonadota</taxon>
        <taxon>Gammaproteobacteria</taxon>
        <taxon>Oceanospirillales</taxon>
        <taxon>Alcanivoracaceae</taxon>
        <taxon>Alcanivorax</taxon>
    </lineage>
</organism>
<protein>
    <recommendedName>
        <fullName evidence="5">NnrS family protein</fullName>
    </recommendedName>
</protein>
<dbReference type="Pfam" id="PF05940">
    <property type="entry name" value="NnrS"/>
    <property type="match status" value="1"/>
</dbReference>
<feature type="transmembrane region" description="Helical" evidence="2">
    <location>
        <begin position="258"/>
        <end position="275"/>
    </location>
</feature>
<evidence type="ECO:0000313" key="4">
    <source>
        <dbReference type="Proteomes" id="UP000008871"/>
    </source>
</evidence>
<keyword evidence="2" id="KW-0812">Transmembrane</keyword>
<feature type="transmembrane region" description="Helical" evidence="2">
    <location>
        <begin position="191"/>
        <end position="211"/>
    </location>
</feature>
<keyword evidence="2" id="KW-0472">Membrane</keyword>
<keyword evidence="4" id="KW-1185">Reference proteome</keyword>
<feature type="transmembrane region" description="Helical" evidence="2">
    <location>
        <begin position="287"/>
        <end position="312"/>
    </location>
</feature>
<name>Q0VLD9_ALCBS</name>
<dbReference type="HOGENOM" id="CLU_041785_2_0_6"/>
<feature type="transmembrane region" description="Helical" evidence="2">
    <location>
        <begin position="167"/>
        <end position="185"/>
    </location>
</feature>
<dbReference type="Proteomes" id="UP000008871">
    <property type="component" value="Chromosome"/>
</dbReference>
<feature type="transmembrane region" description="Helical" evidence="2">
    <location>
        <begin position="318"/>
        <end position="340"/>
    </location>
</feature>
<dbReference type="AlphaFoldDB" id="Q0VLD9"/>
<keyword evidence="2" id="KW-1133">Transmembrane helix</keyword>
<dbReference type="EMBL" id="AM286690">
    <property type="protein sequence ID" value="CAL18009.1"/>
    <property type="molecule type" value="Genomic_DNA"/>
</dbReference>
<gene>
    <name evidence="3" type="primary">nnrS</name>
    <name evidence="3" type="ordered locus">ABO_2561</name>
</gene>
<dbReference type="KEGG" id="abo:ABO_2561"/>
<sequence length="413" mass="44826">MYSGRESSMTPPPSSPSASDSTDGKCHQWRRISQMPVLAFPFRLFFLSAAFGGALLVPLWMFLLTQGGMDSLALAPLHWHQHEMLGGFLNAAIAGFLLTAVCNWTGTRPVDGGALLALWLLWLAGRLAMMFGGFWPILASIVDLSFLPLLAWLAGTRIWHARQYRQLILMGVLAACWVLDLLFHLSGSPHYLQALVVLAAVLILIIGGRITPAFTRNWLQARGRDSAQVRTPSWATPVGLVLALAVAVLVALNIHGALLGGLALAAAAMVLLRLFGWAPWQIRDEPLLWILHLGHWWVVLGFVLLALAQWHWVAPTAWLHALGAGAMGTTIMGVMTRVAMGHTGRTMALPTGGIVLYALVLLAGVLRVVTALGWLPWGLGVGWSAGLWSLSFAGFLLLYWQVLTRSRVDGKPG</sequence>
<evidence type="ECO:0000256" key="2">
    <source>
        <dbReference type="SAM" id="Phobius"/>
    </source>
</evidence>
<evidence type="ECO:0008006" key="5">
    <source>
        <dbReference type="Google" id="ProtNLM"/>
    </source>
</evidence>
<evidence type="ECO:0000313" key="3">
    <source>
        <dbReference type="EMBL" id="CAL18009.1"/>
    </source>
</evidence>
<feature type="transmembrane region" description="Helical" evidence="2">
    <location>
        <begin position="137"/>
        <end position="155"/>
    </location>
</feature>
<feature type="transmembrane region" description="Helical" evidence="2">
    <location>
        <begin position="352"/>
        <end position="375"/>
    </location>
</feature>
<evidence type="ECO:0000256" key="1">
    <source>
        <dbReference type="SAM" id="MobiDB-lite"/>
    </source>
</evidence>
<feature type="region of interest" description="Disordered" evidence="1">
    <location>
        <begin position="1"/>
        <end position="24"/>
    </location>
</feature>
<feature type="transmembrane region" description="Helical" evidence="2">
    <location>
        <begin position="113"/>
        <end position="131"/>
    </location>
</feature>
<dbReference type="STRING" id="393595.ABO_2561"/>
<feature type="transmembrane region" description="Helical" evidence="2">
    <location>
        <begin position="84"/>
        <end position="106"/>
    </location>
</feature>
<reference evidence="3 4" key="1">
    <citation type="journal article" date="2006" name="Nat. Biotechnol.">
        <title>Genome sequence of the ubiquitous hydrocarbon-degrading marine bacterium Alcanivorax borkumensis.</title>
        <authorList>
            <person name="Schneiker S."/>
            <person name="Martins dos Santos V.A.P."/>
            <person name="Bartels D."/>
            <person name="Bekel T."/>
            <person name="Brecht M."/>
            <person name="Buhrmester J."/>
            <person name="Chernikova T.N."/>
            <person name="Denaro R."/>
            <person name="Ferrer M."/>
            <person name="Gertler C."/>
            <person name="Goesmann A."/>
            <person name="Golyshina O.V."/>
            <person name="Kaminski F."/>
            <person name="Khachane A.N."/>
            <person name="Lang S."/>
            <person name="Linke B."/>
            <person name="McHardy A.C."/>
            <person name="Meyer F."/>
            <person name="Nechitaylo T."/>
            <person name="Puehler A."/>
            <person name="Regenhardt D."/>
            <person name="Rupp O."/>
            <person name="Sabirova J.S."/>
            <person name="Selbitschka W."/>
            <person name="Yakimov M.M."/>
            <person name="Timmis K.N."/>
            <person name="Vorhoelter F.-J."/>
            <person name="Weidner S."/>
            <person name="Kaiser O."/>
            <person name="Golyshin P.N."/>
        </authorList>
    </citation>
    <scope>NUCLEOTIDE SEQUENCE [LARGE SCALE GENOMIC DNA]</scope>
    <source>
        <strain evidence="4">ATCC 700651 / DSM 11573 / NCIMB 13689 / SK2</strain>
    </source>
</reference>
<proteinExistence type="predicted"/>
<dbReference type="eggNOG" id="COG3213">
    <property type="taxonomic scope" value="Bacteria"/>
</dbReference>
<accession>Q0VLD9</accession>
<dbReference type="InterPro" id="IPR010266">
    <property type="entry name" value="NnrS"/>
</dbReference>